<organism evidence="1 2">
    <name type="scientific">Eumeta variegata</name>
    <name type="common">Bagworm moth</name>
    <name type="synonym">Eumeta japonica</name>
    <dbReference type="NCBI Taxonomy" id="151549"/>
    <lineage>
        <taxon>Eukaryota</taxon>
        <taxon>Metazoa</taxon>
        <taxon>Ecdysozoa</taxon>
        <taxon>Arthropoda</taxon>
        <taxon>Hexapoda</taxon>
        <taxon>Insecta</taxon>
        <taxon>Pterygota</taxon>
        <taxon>Neoptera</taxon>
        <taxon>Endopterygota</taxon>
        <taxon>Lepidoptera</taxon>
        <taxon>Glossata</taxon>
        <taxon>Ditrysia</taxon>
        <taxon>Tineoidea</taxon>
        <taxon>Psychidae</taxon>
        <taxon>Oiketicinae</taxon>
        <taxon>Eumeta</taxon>
    </lineage>
</organism>
<sequence>MQAGAPPAAGGGGARPLITGEVASLKREVKFLDSFGIDKLEYFYVSINFTGLPRRDLDLDSKAALFQIRDKFQNCGGTFLHGQMIYLIGTKPTRSVIRV</sequence>
<comment type="caution">
    <text evidence="1">The sequence shown here is derived from an EMBL/GenBank/DDBJ whole genome shotgun (WGS) entry which is preliminary data.</text>
</comment>
<dbReference type="Proteomes" id="UP000299102">
    <property type="component" value="Unassembled WGS sequence"/>
</dbReference>
<protein>
    <submittedName>
        <fullName evidence="1">Uncharacterized protein</fullName>
    </submittedName>
</protein>
<dbReference type="AlphaFoldDB" id="A0A4C1WNV5"/>
<evidence type="ECO:0000313" key="2">
    <source>
        <dbReference type="Proteomes" id="UP000299102"/>
    </source>
</evidence>
<proteinExistence type="predicted"/>
<reference evidence="1 2" key="1">
    <citation type="journal article" date="2019" name="Commun. Biol.">
        <title>The bagworm genome reveals a unique fibroin gene that provides high tensile strength.</title>
        <authorList>
            <person name="Kono N."/>
            <person name="Nakamura H."/>
            <person name="Ohtoshi R."/>
            <person name="Tomita M."/>
            <person name="Numata K."/>
            <person name="Arakawa K."/>
        </authorList>
    </citation>
    <scope>NUCLEOTIDE SEQUENCE [LARGE SCALE GENOMIC DNA]</scope>
</reference>
<keyword evidence="2" id="KW-1185">Reference proteome</keyword>
<evidence type="ECO:0000313" key="1">
    <source>
        <dbReference type="EMBL" id="GBP52202.1"/>
    </source>
</evidence>
<name>A0A4C1WNV5_EUMVA</name>
<accession>A0A4C1WNV5</accession>
<dbReference type="EMBL" id="BGZK01000597">
    <property type="protein sequence ID" value="GBP52202.1"/>
    <property type="molecule type" value="Genomic_DNA"/>
</dbReference>
<gene>
    <name evidence="1" type="ORF">EVAR_87587_1</name>
</gene>